<dbReference type="Gene3D" id="3.40.630.30">
    <property type="match status" value="1"/>
</dbReference>
<evidence type="ECO:0000259" key="2">
    <source>
        <dbReference type="PROSITE" id="PS51186"/>
    </source>
</evidence>
<keyword evidence="1" id="KW-0808">Transferase</keyword>
<protein>
    <recommendedName>
        <fullName evidence="2">N-acetyltransferase domain-containing protein</fullName>
    </recommendedName>
</protein>
<feature type="domain" description="N-acetyltransferase" evidence="2">
    <location>
        <begin position="5"/>
        <end position="159"/>
    </location>
</feature>
<evidence type="ECO:0000313" key="3">
    <source>
        <dbReference type="EMBL" id="EHG23548.1"/>
    </source>
</evidence>
<proteinExistence type="predicted"/>
<dbReference type="CDD" id="cd04301">
    <property type="entry name" value="NAT_SF"/>
    <property type="match status" value="1"/>
</dbReference>
<dbReference type="SUPFAM" id="SSF55729">
    <property type="entry name" value="Acyl-CoA N-acyltransferases (Nat)"/>
    <property type="match status" value="1"/>
</dbReference>
<dbReference type="PANTHER" id="PTHR13947">
    <property type="entry name" value="GNAT FAMILY N-ACETYLTRANSFERASE"/>
    <property type="match status" value="1"/>
</dbReference>
<dbReference type="InterPro" id="IPR000182">
    <property type="entry name" value="GNAT_dom"/>
</dbReference>
<reference evidence="3 4" key="1">
    <citation type="submission" date="2011-08" db="EMBL/GenBank/DDBJ databases">
        <title>The Genome Sequence of Selenomonas noxia F0398.</title>
        <authorList>
            <consortium name="The Broad Institute Genome Sequencing Platform"/>
            <person name="Earl A."/>
            <person name="Ward D."/>
            <person name="Feldgarden M."/>
            <person name="Gevers D."/>
            <person name="Izard J."/>
            <person name="Ganesan A."/>
            <person name="Blanton J.M."/>
            <person name="Baranova O.V."/>
            <person name="Tanner A.C."/>
            <person name="Dewhirst F.E."/>
            <person name="Young S.K."/>
            <person name="Zeng Q."/>
            <person name="Gargeya S."/>
            <person name="Fitzgerald M."/>
            <person name="Haas B."/>
            <person name="Abouelleil A."/>
            <person name="Alvarado L."/>
            <person name="Arachchi H.M."/>
            <person name="Berlin A."/>
            <person name="Brown A."/>
            <person name="Chapman S.B."/>
            <person name="Chen Z."/>
            <person name="Dunbar C."/>
            <person name="Freedman E."/>
            <person name="Gearin G."/>
            <person name="Gellesch M."/>
            <person name="Goldberg J."/>
            <person name="Griggs A."/>
            <person name="Gujja S."/>
            <person name="Heiman D."/>
            <person name="Howarth C."/>
            <person name="Larson L."/>
            <person name="Lui A."/>
            <person name="MacDonald P.J.P."/>
            <person name="Montmayeur A."/>
            <person name="Murphy C."/>
            <person name="Neiman D."/>
            <person name="Pearson M."/>
            <person name="Priest M."/>
            <person name="Roberts A."/>
            <person name="Saif S."/>
            <person name="Shea T."/>
            <person name="Shenoy N."/>
            <person name="Sisk P."/>
            <person name="Stolte C."/>
            <person name="Sykes S."/>
            <person name="Wortman J."/>
            <person name="Nusbaum C."/>
            <person name="Birren B."/>
        </authorList>
    </citation>
    <scope>NUCLEOTIDE SEQUENCE [LARGE SCALE GENOMIC DNA]</scope>
    <source>
        <strain evidence="3 4">F0398</strain>
    </source>
</reference>
<gene>
    <name evidence="3" type="ORF">HMPREF9432_01824</name>
</gene>
<dbReference type="Proteomes" id="UP000003175">
    <property type="component" value="Unassembled WGS sequence"/>
</dbReference>
<dbReference type="Pfam" id="PF00583">
    <property type="entry name" value="Acetyltransf_1"/>
    <property type="match status" value="1"/>
</dbReference>
<evidence type="ECO:0000313" key="4">
    <source>
        <dbReference type="Proteomes" id="UP000003175"/>
    </source>
</evidence>
<dbReference type="InterPro" id="IPR050769">
    <property type="entry name" value="NAT_camello-type"/>
</dbReference>
<dbReference type="PANTHER" id="PTHR13947:SF37">
    <property type="entry name" value="LD18367P"/>
    <property type="match status" value="1"/>
</dbReference>
<sequence length="162" mass="19092">MAYEISLRTYQPGDPSKVCSFQYELYKRQYHFNGFYEQEMLRGMAELYDDLEGNQMWIAELAGKMVGDIAVIRKGSERAQLRWLGVDMDMQGQGLGHKLLAEALSFCREKGYTHLFLGTLDILKPARHLYAKFGFHKTKSEVYNEWDKNREIYREIWESDLK</sequence>
<dbReference type="EMBL" id="ADGH01000018">
    <property type="protein sequence ID" value="EHG23548.1"/>
    <property type="molecule type" value="Genomic_DNA"/>
</dbReference>
<name>A0ABP2MN86_9FIRM</name>
<comment type="caution">
    <text evidence="3">The sequence shown here is derived from an EMBL/GenBank/DDBJ whole genome shotgun (WGS) entry which is preliminary data.</text>
</comment>
<accession>A0ABP2MN86</accession>
<organism evidence="3 4">
    <name type="scientific">Selenomonas noxia F0398</name>
    <dbReference type="NCBI Taxonomy" id="702437"/>
    <lineage>
        <taxon>Bacteria</taxon>
        <taxon>Bacillati</taxon>
        <taxon>Bacillota</taxon>
        <taxon>Negativicutes</taxon>
        <taxon>Selenomonadales</taxon>
        <taxon>Selenomonadaceae</taxon>
        <taxon>Selenomonas</taxon>
    </lineage>
</organism>
<dbReference type="PROSITE" id="PS51186">
    <property type="entry name" value="GNAT"/>
    <property type="match status" value="1"/>
</dbReference>
<dbReference type="RefSeq" id="WP_006697007.1">
    <property type="nucleotide sequence ID" value="NZ_JH376861.1"/>
</dbReference>
<evidence type="ECO:0000256" key="1">
    <source>
        <dbReference type="ARBA" id="ARBA00022679"/>
    </source>
</evidence>
<keyword evidence="4" id="KW-1185">Reference proteome</keyword>
<dbReference type="InterPro" id="IPR016181">
    <property type="entry name" value="Acyl_CoA_acyltransferase"/>
</dbReference>